<dbReference type="AlphaFoldDB" id="A0A6V7HZ38"/>
<proteinExistence type="predicted"/>
<evidence type="ECO:0000259" key="1">
    <source>
        <dbReference type="Pfam" id="PF19026"/>
    </source>
</evidence>
<protein>
    <recommendedName>
        <fullName evidence="1">Nascent polypeptide-associated complex subunit alpha-like UBA domain-containing protein</fullName>
    </recommendedName>
</protein>
<organism evidence="2">
    <name type="scientific">Bracon brevicornis</name>
    <dbReference type="NCBI Taxonomy" id="1563983"/>
    <lineage>
        <taxon>Eukaryota</taxon>
        <taxon>Metazoa</taxon>
        <taxon>Ecdysozoa</taxon>
        <taxon>Arthropoda</taxon>
        <taxon>Hexapoda</taxon>
        <taxon>Insecta</taxon>
        <taxon>Pterygota</taxon>
        <taxon>Neoptera</taxon>
        <taxon>Endopterygota</taxon>
        <taxon>Hymenoptera</taxon>
        <taxon>Apocrita</taxon>
        <taxon>Ichneumonoidea</taxon>
        <taxon>Braconidae</taxon>
        <taxon>Braconinae</taxon>
        <taxon>Bracon</taxon>
    </lineage>
</organism>
<evidence type="ECO:0000313" key="2">
    <source>
        <dbReference type="EMBL" id="CAD1531093.1"/>
    </source>
</evidence>
<sequence length="31" mass="3652">MKEMEINRNLAERTLREHRGDVVQALITLTN</sequence>
<dbReference type="EMBL" id="CADCXW020000001">
    <property type="protein sequence ID" value="CAD1531093.1"/>
    <property type="molecule type" value="Genomic_DNA"/>
</dbReference>
<dbReference type="InterPro" id="IPR038922">
    <property type="entry name" value="HYPK_UBA"/>
</dbReference>
<dbReference type="Gene3D" id="1.10.8.10">
    <property type="entry name" value="DNA helicase RuvA subunit, C-terminal domain"/>
    <property type="match status" value="1"/>
</dbReference>
<dbReference type="CDD" id="cd14361">
    <property type="entry name" value="UBA_HYPK"/>
    <property type="match status" value="1"/>
</dbReference>
<feature type="domain" description="Nascent polypeptide-associated complex subunit alpha-like UBA" evidence="1">
    <location>
        <begin position="1"/>
        <end position="30"/>
    </location>
</feature>
<accession>A0A6V7HZ38</accession>
<name>A0A6V7HZ38_9HYME</name>
<gene>
    <name evidence="2" type="ORF">BBRV_LOCUS7736</name>
</gene>
<dbReference type="Pfam" id="PF19026">
    <property type="entry name" value="UBA_HYPK"/>
    <property type="match status" value="1"/>
</dbReference>
<reference evidence="2" key="1">
    <citation type="submission" date="2020-07" db="EMBL/GenBank/DDBJ databases">
        <authorList>
            <person name="Ferguson B K."/>
        </authorList>
    </citation>
    <scope>NUCLEOTIDE SEQUENCE</scope>
    <source>
        <strain evidence="2">L06</strain>
    </source>
</reference>
<dbReference type="InterPro" id="IPR044034">
    <property type="entry name" value="NAC-like_UBA"/>
</dbReference>